<organism evidence="1 2">
    <name type="scientific">Halomarina halobia</name>
    <dbReference type="NCBI Taxonomy" id="3033386"/>
    <lineage>
        <taxon>Archaea</taxon>
        <taxon>Methanobacteriati</taxon>
        <taxon>Methanobacteriota</taxon>
        <taxon>Stenosarchaea group</taxon>
        <taxon>Halobacteria</taxon>
        <taxon>Halobacteriales</taxon>
        <taxon>Natronomonadaceae</taxon>
        <taxon>Halomarina</taxon>
    </lineage>
</organism>
<dbReference type="AlphaFoldDB" id="A0ABD6ABP2"/>
<dbReference type="EMBL" id="JBHTBF010000002">
    <property type="protein sequence ID" value="MFC7317845.1"/>
    <property type="molecule type" value="Genomic_DNA"/>
</dbReference>
<dbReference type="GeneID" id="79315472"/>
<keyword evidence="2" id="KW-1185">Reference proteome</keyword>
<name>A0ABD6ABP2_9EURY</name>
<comment type="caution">
    <text evidence="1">The sequence shown here is derived from an EMBL/GenBank/DDBJ whole genome shotgun (WGS) entry which is preliminary data.</text>
</comment>
<evidence type="ECO:0000313" key="1">
    <source>
        <dbReference type="EMBL" id="MFC7317845.1"/>
    </source>
</evidence>
<dbReference type="RefSeq" id="WP_276302916.1">
    <property type="nucleotide sequence ID" value="NZ_CP119992.1"/>
</dbReference>
<evidence type="ECO:0000313" key="2">
    <source>
        <dbReference type="Proteomes" id="UP001596547"/>
    </source>
</evidence>
<dbReference type="Proteomes" id="UP001596547">
    <property type="component" value="Unassembled WGS sequence"/>
</dbReference>
<protein>
    <submittedName>
        <fullName evidence="1">DUF5797 family protein</fullName>
    </submittedName>
</protein>
<reference evidence="1 2" key="1">
    <citation type="journal article" date="2019" name="Int. J. Syst. Evol. Microbiol.">
        <title>The Global Catalogue of Microorganisms (GCM) 10K type strain sequencing project: providing services to taxonomists for standard genome sequencing and annotation.</title>
        <authorList>
            <consortium name="The Broad Institute Genomics Platform"/>
            <consortium name="The Broad Institute Genome Sequencing Center for Infectious Disease"/>
            <person name="Wu L."/>
            <person name="Ma J."/>
        </authorList>
    </citation>
    <scope>NUCLEOTIDE SEQUENCE [LARGE SCALE GENOMIC DNA]</scope>
    <source>
        <strain evidence="1 2">PSR21</strain>
    </source>
</reference>
<sequence length="156" mass="17561">MPLSEEAKERLRDVVELQPTKNAELLDRWDLDSGSEVHRYLESELKDYYFRDENSLIRATAEASELVGVDPSDEVIRVPELQVRITEVVAGPDEDPESVVSVLHKLHDAGIDAEVDEVRSGLRSLQDKGIVEVVRQTVPTFRLALPREDLAVDSLD</sequence>
<dbReference type="InterPro" id="IPR043815">
    <property type="entry name" value="DUF5797"/>
</dbReference>
<proteinExistence type="predicted"/>
<gene>
    <name evidence="1" type="ORF">ACFQPE_13750</name>
</gene>
<accession>A0ABD6ABP2</accession>
<dbReference type="Pfam" id="PF19110">
    <property type="entry name" value="DUF5797"/>
    <property type="match status" value="1"/>
</dbReference>